<protein>
    <submittedName>
        <fullName evidence="5">Aspartic proteinase yapsin-3</fullName>
    </submittedName>
</protein>
<dbReference type="EMBL" id="PUHP01000489">
    <property type="protein sequence ID" value="TQN69664.1"/>
    <property type="molecule type" value="Genomic_DNA"/>
</dbReference>
<dbReference type="PANTHER" id="PTHR47965:SF101">
    <property type="entry name" value="HYPOTHETICAL ASPARTYL PROTEASE (EUROFUNG)-RELATED"/>
    <property type="match status" value="1"/>
</dbReference>
<feature type="compositionally biased region" description="Polar residues" evidence="2">
    <location>
        <begin position="775"/>
        <end position="805"/>
    </location>
</feature>
<dbReference type="CDD" id="cd05471">
    <property type="entry name" value="pepsin_like"/>
    <property type="match status" value="1"/>
</dbReference>
<feature type="compositionally biased region" description="Low complexity" evidence="2">
    <location>
        <begin position="734"/>
        <end position="749"/>
    </location>
</feature>
<feature type="region of interest" description="Disordered" evidence="2">
    <location>
        <begin position="56"/>
        <end position="81"/>
    </location>
</feature>
<comment type="similarity">
    <text evidence="1">Belongs to the peptidase A1 family.</text>
</comment>
<accession>A0A5Q4BTH5</accession>
<dbReference type="InterPro" id="IPR001461">
    <property type="entry name" value="Aspartic_peptidase_A1"/>
</dbReference>
<reference evidence="5 6" key="1">
    <citation type="journal article" date="2019" name="Sci. Rep.">
        <title>Colletotrichum shisoi sp. nov., an anthracnose pathogen of Perilla frutescens in Japan: molecular phylogenetic, morphological and genomic evidence.</title>
        <authorList>
            <person name="Gan P."/>
            <person name="Tsushima A."/>
            <person name="Hiroyama R."/>
            <person name="Narusaka M."/>
            <person name="Takano Y."/>
            <person name="Narusaka Y."/>
            <person name="Kawaradani M."/>
            <person name="Damm U."/>
            <person name="Shirasu K."/>
        </authorList>
    </citation>
    <scope>NUCLEOTIDE SEQUENCE [LARGE SCALE GENOMIC DNA]</scope>
    <source>
        <strain evidence="5 6">PG-2018a</strain>
    </source>
</reference>
<feature type="transmembrane region" description="Helical" evidence="3">
    <location>
        <begin position="553"/>
        <end position="573"/>
    </location>
</feature>
<dbReference type="GO" id="GO:0004190">
    <property type="term" value="F:aspartic-type endopeptidase activity"/>
    <property type="evidence" value="ECO:0007669"/>
    <property type="project" value="InterPro"/>
</dbReference>
<feature type="domain" description="Peptidase A1" evidence="4">
    <location>
        <begin position="142"/>
        <end position="510"/>
    </location>
</feature>
<keyword evidence="6" id="KW-1185">Reference proteome</keyword>
<dbReference type="PROSITE" id="PS51767">
    <property type="entry name" value="PEPTIDASE_A1"/>
    <property type="match status" value="1"/>
</dbReference>
<sequence>MAAAMKRPETQKKHRCRTHWLDWSSCCQALSTLQTDERRISLKRNQRCHDAEAQTGLTIVEDAPSRGQSSPAAGDAHANRKDDLVTWHTSREPPVGLRLIIDDMLSTTLVASVFAGLVGAQSRSAMALTPSSDWYGVDGNWSTIELQVGTPGQSVNVLASTSLSELWVIGPGGCLGNESICNARGNVFTIAQSKSWNPLGAWQLGLDYLAYGGSGDYGLDKLSSTLLTDSTMRMDNIITASINSTNFYLGYLGLGITKGSFGNSVTDSPLAQAVKNYGWIPSYSYGYTAGAYYMGASGTPCSVTLGGYDASRFVPHNVNFTLDPSDGLPNALVRGIEVSAGQDKALHAGWNTTTRILSNMSTSFSATIDSSTPYLWLPDAVCDQFAEAFNLTYNRTFNLYTVTNEQYADFKSGLSSYSFTFSFTSHDNSNDSGHPLTVPGVVNITITAAAFAQVLRYPFQSETIGMGEPSVPYFPLRRSSNLTDTFIIGRSFLQEAYLITQYDTGVFSLHQALFPDEPLQSLKLKNIAQPNDSPLARPPAQVNSQGGLSAAEMGGVAAGVVAACMIIFACWYFNHRRKKLRATTRALEDGKDAASSIVPDPPRSPVAKMFTKILGRKQTKKASANEAMESTLKPAEMAADANHAMYELPVPVAPVELNGDDGKSVLEHNTVLGTDGTQNVDTYELARRNVEIQLRGGPLPAYTPPENPSDFPLTEKAIRDTSPAVNFSPEEIGPLPSSLPASPSSPLSPVSCDKSSSTHGLLPSPMSSRAGEWSNRISDLSSPSMEASSYHSHTFTVSNAGNTVPQPAPPENEALTLSSSNFSGTSPSIHYPVLPASPLPTHQRALIDSSNVVCLGPLPEHITIPGPRTIPAPLTYRQGSSNMDVVVPQVLDASRVSTDTLGSNWTEFEEELMAQELTGQVTLQESIRNREEESDSLRSLHRLDGSEFIHIPQPAERRYSWEH</sequence>
<gene>
    <name evidence="5" type="primary">YPS3</name>
    <name evidence="5" type="ORF">CSHISOI_05802</name>
</gene>
<dbReference type="GO" id="GO:0005576">
    <property type="term" value="C:extracellular region"/>
    <property type="evidence" value="ECO:0007669"/>
    <property type="project" value="TreeGrafter"/>
</dbReference>
<dbReference type="GO" id="GO:0009277">
    <property type="term" value="C:fungal-type cell wall"/>
    <property type="evidence" value="ECO:0007669"/>
    <property type="project" value="TreeGrafter"/>
</dbReference>
<dbReference type="InterPro" id="IPR021109">
    <property type="entry name" value="Peptidase_aspartic_dom_sf"/>
</dbReference>
<evidence type="ECO:0000256" key="3">
    <source>
        <dbReference type="SAM" id="Phobius"/>
    </source>
</evidence>
<feature type="region of interest" description="Disordered" evidence="2">
    <location>
        <begin position="725"/>
        <end position="821"/>
    </location>
</feature>
<evidence type="ECO:0000256" key="2">
    <source>
        <dbReference type="SAM" id="MobiDB-lite"/>
    </source>
</evidence>
<evidence type="ECO:0000256" key="1">
    <source>
        <dbReference type="ARBA" id="ARBA00007447"/>
    </source>
</evidence>
<evidence type="ECO:0000313" key="6">
    <source>
        <dbReference type="Proteomes" id="UP000326340"/>
    </source>
</evidence>
<dbReference type="PANTHER" id="PTHR47965">
    <property type="entry name" value="ASPARTYL PROTEASE-RELATED"/>
    <property type="match status" value="1"/>
</dbReference>
<name>A0A5Q4BTH5_9PEZI</name>
<comment type="caution">
    <text evidence="5">The sequence shown here is derived from an EMBL/GenBank/DDBJ whole genome shotgun (WGS) entry which is preliminary data.</text>
</comment>
<keyword evidence="3" id="KW-0812">Transmembrane</keyword>
<dbReference type="InterPro" id="IPR033121">
    <property type="entry name" value="PEPTIDASE_A1"/>
</dbReference>
<dbReference type="GO" id="GO:0031505">
    <property type="term" value="P:fungal-type cell wall organization"/>
    <property type="evidence" value="ECO:0007669"/>
    <property type="project" value="TreeGrafter"/>
</dbReference>
<dbReference type="InterPro" id="IPR034164">
    <property type="entry name" value="Pepsin-like_dom"/>
</dbReference>
<organism evidence="5 6">
    <name type="scientific">Colletotrichum shisoi</name>
    <dbReference type="NCBI Taxonomy" id="2078593"/>
    <lineage>
        <taxon>Eukaryota</taxon>
        <taxon>Fungi</taxon>
        <taxon>Dikarya</taxon>
        <taxon>Ascomycota</taxon>
        <taxon>Pezizomycotina</taxon>
        <taxon>Sordariomycetes</taxon>
        <taxon>Hypocreomycetidae</taxon>
        <taxon>Glomerellales</taxon>
        <taxon>Glomerellaceae</taxon>
        <taxon>Colletotrichum</taxon>
        <taxon>Colletotrichum destructivum species complex</taxon>
    </lineage>
</organism>
<evidence type="ECO:0000259" key="4">
    <source>
        <dbReference type="PROSITE" id="PS51767"/>
    </source>
</evidence>
<dbReference type="AlphaFoldDB" id="A0A5Q4BTH5"/>
<evidence type="ECO:0000313" key="5">
    <source>
        <dbReference type="EMBL" id="TQN69664.1"/>
    </source>
</evidence>
<dbReference type="GO" id="GO:0006508">
    <property type="term" value="P:proteolysis"/>
    <property type="evidence" value="ECO:0007669"/>
    <property type="project" value="InterPro"/>
</dbReference>
<proteinExistence type="inferred from homology"/>
<dbReference type="Gene3D" id="2.40.70.10">
    <property type="entry name" value="Acid Proteases"/>
    <property type="match status" value="2"/>
</dbReference>
<dbReference type="Proteomes" id="UP000326340">
    <property type="component" value="Unassembled WGS sequence"/>
</dbReference>
<dbReference type="PRINTS" id="PR00792">
    <property type="entry name" value="PEPSIN"/>
</dbReference>
<dbReference type="OrthoDB" id="5233646at2759"/>
<dbReference type="SUPFAM" id="SSF50630">
    <property type="entry name" value="Acid proteases"/>
    <property type="match status" value="1"/>
</dbReference>
<dbReference type="Pfam" id="PF00026">
    <property type="entry name" value="Asp"/>
    <property type="match status" value="1"/>
</dbReference>
<keyword evidence="3" id="KW-0472">Membrane</keyword>
<keyword evidence="3" id="KW-1133">Transmembrane helix</keyword>